<evidence type="ECO:0000256" key="1">
    <source>
        <dbReference type="SAM" id="Phobius"/>
    </source>
</evidence>
<keyword evidence="1" id="KW-0472">Membrane</keyword>
<dbReference type="RefSeq" id="WP_025500360.1">
    <property type="nucleotide sequence ID" value="NZ_CAMFHK010000026.1"/>
</dbReference>
<gene>
    <name evidence="2" type="ORF">HKB16_29040</name>
</gene>
<keyword evidence="1" id="KW-0812">Transmembrane</keyword>
<dbReference type="EMBL" id="JABCLB010002501">
    <property type="protein sequence ID" value="NMU86898.1"/>
    <property type="molecule type" value="Genomic_DNA"/>
</dbReference>
<keyword evidence="1" id="KW-1133">Transmembrane helix</keyword>
<protein>
    <submittedName>
        <fullName evidence="2">Uncharacterized protein</fullName>
    </submittedName>
</protein>
<sequence length="113" mass="12531">MQKVTSLIPIVVLLGLFSAGWIFLTGKSAFEFFTLLAFILAGIGLLAMVLLRVDPKHFNFVLDKVSEIKNEGRDAFLEGRSKESNPYAGVDGELWDTGYDEMSRRASGEKKSI</sequence>
<feature type="transmembrane region" description="Helical" evidence="1">
    <location>
        <begin position="32"/>
        <end position="51"/>
    </location>
</feature>
<accession>A0A7Y0SPI0</accession>
<feature type="transmembrane region" description="Helical" evidence="1">
    <location>
        <begin position="7"/>
        <end position="26"/>
    </location>
</feature>
<comment type="caution">
    <text evidence="2">The sequence shown here is derived from an EMBL/GenBank/DDBJ whole genome shotgun (WGS) entry which is preliminary data.</text>
</comment>
<reference evidence="2 3" key="1">
    <citation type="submission" date="2020-04" db="EMBL/GenBank/DDBJ databases">
        <title>Whole-genome sequencing of Vibrio spp. from China reveals different genetic environments of blaCTX-M-14 among diverse lineages.</title>
        <authorList>
            <person name="Zheng Z."/>
            <person name="Ye L."/>
            <person name="Chen S."/>
        </authorList>
    </citation>
    <scope>NUCLEOTIDE SEQUENCE [LARGE SCALE GENOMIC DNA]</scope>
    <source>
        <strain evidence="2 3">Vb0551</strain>
    </source>
</reference>
<name>A0A7Y0SPI0_VIBPH</name>
<evidence type="ECO:0000313" key="3">
    <source>
        <dbReference type="Proteomes" id="UP000518904"/>
    </source>
</evidence>
<dbReference type="Proteomes" id="UP000518904">
    <property type="component" value="Unassembled WGS sequence"/>
</dbReference>
<organism evidence="2 3">
    <name type="scientific">Vibrio parahaemolyticus</name>
    <dbReference type="NCBI Taxonomy" id="670"/>
    <lineage>
        <taxon>Bacteria</taxon>
        <taxon>Pseudomonadati</taxon>
        <taxon>Pseudomonadota</taxon>
        <taxon>Gammaproteobacteria</taxon>
        <taxon>Vibrionales</taxon>
        <taxon>Vibrionaceae</taxon>
        <taxon>Vibrio</taxon>
    </lineage>
</organism>
<dbReference type="AlphaFoldDB" id="A0A7Y0SPI0"/>
<proteinExistence type="predicted"/>
<evidence type="ECO:0000313" key="2">
    <source>
        <dbReference type="EMBL" id="NMU86898.1"/>
    </source>
</evidence>